<sequence>MERREPFLNSKTLAANEGRLNNSAAQRLAPDHGTSPAPFPFILPLIPTRPRSAPPGSFTTHSLKKGSSFFYTSQRPANLLRFARPRSNDDSNTAYDEAANELMAKPWSCSTFSEGILEQDIPDECKSEPPVRYHQSPESRMKWPHSLDATCMSPSKFPEDKQAPASKDTPAMFVLSMFQNGPDPWSQYSRRDPGTMCALCGHRFTGSSHKVNARRHVRNSHASLQHSFFTARENPLGMSVLKDGKHCHGLGQGVGWPTPESITPSFGIGRLHSATSAKYPDLSLPGSSLQNLATYKSSHIFTVSSPIQASAAASTSNPFSVDFDHQSYVQERMAYLISQLDPRTYPNRVNDFFNGLDIVIGDLRERFPDDLLTLGMQNALVRLENQYLLNCVHNASKTSQSELSSNIDTCAPAIDGEASSSTQPSGASSSTTQKDSTTRPVNGSDAPDQETSTPNRQQDAIQARSGRRKEKKKKNRPLACPIKKHYEAHNQRPLCDFKGGYMSEVAQHLRTRVHRPFLPILTLCRACWAYAISEGEYNNVHRNGHCNQGEQPRKEKAAEIWLDLYRKIYPQSERIPSPYVDDRTWTTVQTAIVF</sequence>
<feature type="compositionally biased region" description="Polar residues" evidence="1">
    <location>
        <begin position="9"/>
        <end position="25"/>
    </location>
</feature>
<dbReference type="OrthoDB" id="3800705at2759"/>
<keyword evidence="3" id="KW-1185">Reference proteome</keyword>
<evidence type="ECO:0000313" key="2">
    <source>
        <dbReference type="EMBL" id="KAF2792952.1"/>
    </source>
</evidence>
<proteinExistence type="predicted"/>
<feature type="compositionally biased region" description="Low complexity" evidence="1">
    <location>
        <begin position="418"/>
        <end position="433"/>
    </location>
</feature>
<feature type="compositionally biased region" description="Basic residues" evidence="1">
    <location>
        <begin position="465"/>
        <end position="476"/>
    </location>
</feature>
<name>A0A6A6X983_9PLEO</name>
<feature type="region of interest" description="Disordered" evidence="1">
    <location>
        <begin position="1"/>
        <end position="41"/>
    </location>
</feature>
<organism evidence="2 3">
    <name type="scientific">Melanomma pulvis-pyrius CBS 109.77</name>
    <dbReference type="NCBI Taxonomy" id="1314802"/>
    <lineage>
        <taxon>Eukaryota</taxon>
        <taxon>Fungi</taxon>
        <taxon>Dikarya</taxon>
        <taxon>Ascomycota</taxon>
        <taxon>Pezizomycotina</taxon>
        <taxon>Dothideomycetes</taxon>
        <taxon>Pleosporomycetidae</taxon>
        <taxon>Pleosporales</taxon>
        <taxon>Melanommataceae</taxon>
        <taxon>Melanomma</taxon>
    </lineage>
</organism>
<gene>
    <name evidence="2" type="ORF">K505DRAFT_48118</name>
</gene>
<dbReference type="EMBL" id="MU001948">
    <property type="protein sequence ID" value="KAF2792952.1"/>
    <property type="molecule type" value="Genomic_DNA"/>
</dbReference>
<reference evidence="2" key="1">
    <citation type="journal article" date="2020" name="Stud. Mycol.">
        <title>101 Dothideomycetes genomes: a test case for predicting lifestyles and emergence of pathogens.</title>
        <authorList>
            <person name="Haridas S."/>
            <person name="Albert R."/>
            <person name="Binder M."/>
            <person name="Bloem J."/>
            <person name="Labutti K."/>
            <person name="Salamov A."/>
            <person name="Andreopoulos B."/>
            <person name="Baker S."/>
            <person name="Barry K."/>
            <person name="Bills G."/>
            <person name="Bluhm B."/>
            <person name="Cannon C."/>
            <person name="Castanera R."/>
            <person name="Culley D."/>
            <person name="Daum C."/>
            <person name="Ezra D."/>
            <person name="Gonzalez J."/>
            <person name="Henrissat B."/>
            <person name="Kuo A."/>
            <person name="Liang C."/>
            <person name="Lipzen A."/>
            <person name="Lutzoni F."/>
            <person name="Magnuson J."/>
            <person name="Mondo S."/>
            <person name="Nolan M."/>
            <person name="Ohm R."/>
            <person name="Pangilinan J."/>
            <person name="Park H.-J."/>
            <person name="Ramirez L."/>
            <person name="Alfaro M."/>
            <person name="Sun H."/>
            <person name="Tritt A."/>
            <person name="Yoshinaga Y."/>
            <person name="Zwiers L.-H."/>
            <person name="Turgeon B."/>
            <person name="Goodwin S."/>
            <person name="Spatafora J."/>
            <person name="Crous P."/>
            <person name="Grigoriev I."/>
        </authorList>
    </citation>
    <scope>NUCLEOTIDE SEQUENCE</scope>
    <source>
        <strain evidence="2">CBS 109.77</strain>
    </source>
</reference>
<dbReference type="Proteomes" id="UP000799757">
    <property type="component" value="Unassembled WGS sequence"/>
</dbReference>
<accession>A0A6A6X983</accession>
<dbReference type="AlphaFoldDB" id="A0A6A6X983"/>
<feature type="region of interest" description="Disordered" evidence="1">
    <location>
        <begin position="414"/>
        <end position="482"/>
    </location>
</feature>
<feature type="compositionally biased region" description="Polar residues" evidence="1">
    <location>
        <begin position="449"/>
        <end position="460"/>
    </location>
</feature>
<evidence type="ECO:0000313" key="3">
    <source>
        <dbReference type="Proteomes" id="UP000799757"/>
    </source>
</evidence>
<evidence type="ECO:0000256" key="1">
    <source>
        <dbReference type="SAM" id="MobiDB-lite"/>
    </source>
</evidence>
<protein>
    <submittedName>
        <fullName evidence="2">Uncharacterized protein</fullName>
    </submittedName>
</protein>